<name>A0A2G8KSB1_STIJA</name>
<reference evidence="6 7" key="1">
    <citation type="journal article" date="2017" name="PLoS Biol.">
        <title>The sea cucumber genome provides insights into morphological evolution and visceral regeneration.</title>
        <authorList>
            <person name="Zhang X."/>
            <person name="Sun L."/>
            <person name="Yuan J."/>
            <person name="Sun Y."/>
            <person name="Gao Y."/>
            <person name="Zhang L."/>
            <person name="Li S."/>
            <person name="Dai H."/>
            <person name="Hamel J.F."/>
            <person name="Liu C."/>
            <person name="Yu Y."/>
            <person name="Liu S."/>
            <person name="Lin W."/>
            <person name="Guo K."/>
            <person name="Jin S."/>
            <person name="Xu P."/>
            <person name="Storey K.B."/>
            <person name="Huan P."/>
            <person name="Zhang T."/>
            <person name="Zhou Y."/>
            <person name="Zhang J."/>
            <person name="Lin C."/>
            <person name="Li X."/>
            <person name="Xing L."/>
            <person name="Huo D."/>
            <person name="Sun M."/>
            <person name="Wang L."/>
            <person name="Mercier A."/>
            <person name="Li F."/>
            <person name="Yang H."/>
            <person name="Xiang J."/>
        </authorList>
    </citation>
    <scope>NUCLEOTIDE SEQUENCE [LARGE SCALE GENOMIC DNA]</scope>
    <source>
        <strain evidence="6">Shaxun</strain>
        <tissue evidence="6">Muscle</tissue>
    </source>
</reference>
<evidence type="ECO:0000256" key="4">
    <source>
        <dbReference type="SAM" id="MobiDB-lite"/>
    </source>
</evidence>
<dbReference type="PANTHER" id="PTHR13937">
    <property type="entry name" value="EUKARYOTIC TRANSLATION INITATION FACTOR 3, SUBUNIT 8 EIF3S8 -RELATED"/>
    <property type="match status" value="1"/>
</dbReference>
<dbReference type="InterPro" id="IPR000717">
    <property type="entry name" value="PCI_dom"/>
</dbReference>
<dbReference type="GO" id="GO:0003743">
    <property type="term" value="F:translation initiation factor activity"/>
    <property type="evidence" value="ECO:0007669"/>
    <property type="project" value="UniProtKB-KW"/>
</dbReference>
<dbReference type="SMART" id="SM00088">
    <property type="entry name" value="PINT"/>
    <property type="match status" value="1"/>
</dbReference>
<evidence type="ECO:0000259" key="5">
    <source>
        <dbReference type="PROSITE" id="PS50250"/>
    </source>
</evidence>
<keyword evidence="7" id="KW-1185">Reference proteome</keyword>
<feature type="compositionally biased region" description="Basic and acidic residues" evidence="4">
    <location>
        <begin position="349"/>
        <end position="371"/>
    </location>
</feature>
<comment type="caution">
    <text evidence="6">The sequence shown here is derived from an EMBL/GenBank/DDBJ whole genome shotgun (WGS) entry which is preliminary data.</text>
</comment>
<feature type="domain" description="PCI" evidence="5">
    <location>
        <begin position="139"/>
        <end position="315"/>
    </location>
</feature>
<keyword evidence="2 6" id="KW-0396">Initiation factor</keyword>
<dbReference type="Pfam" id="PF01399">
    <property type="entry name" value="PCI"/>
    <property type="match status" value="1"/>
</dbReference>
<evidence type="ECO:0000256" key="2">
    <source>
        <dbReference type="ARBA" id="ARBA00022540"/>
    </source>
</evidence>
<dbReference type="EMBL" id="MRZV01000399">
    <property type="protein sequence ID" value="PIK50901.1"/>
    <property type="molecule type" value="Genomic_DNA"/>
</dbReference>
<keyword evidence="1" id="KW-0963">Cytoplasm</keyword>
<sequence>MEEESAVENTTSLIDRMCKYIYTVDSTDIIRTRAMLCHIYHHALHDRWYKARDLIMMSHLQNNIQHSDIPTQIQYNRTLAQLGLCAFRHGNVKDAHNALLDLQSGGRAKELLAQGILIQRQQERDHQQEKIDKSRHMPFHMHINLELLECVYLVSAMLLEIPYMASHHFDIRRRMISKSFHHQLRLSERQALVGPPESMREHVVAASKAMRYGDWRLCRQHLINEKMNAKVWNLFHNAEKVKDLITRKIQEESLRTYLFTYGSVYDSISLDVLAEMFELEKPVVHSIVSKMIINEELLASWDEPASTIVIHRCEPTKLQNLALRLADKVSNLVENNERLLDFRQDRNWKQNDNRHNYGKDRGGYQNRDRGGYNRGRGGYHNRSGNRGRYRNDRNDGDRGGRYRNDRNDGDRGGRYRNDRNDDRGGRYDRGRGRDRDRDDRGGRGSCGHVLEVVIVVDQGTKHRFIMASG</sequence>
<dbReference type="STRING" id="307972.A0A2G8KSB1"/>
<evidence type="ECO:0000313" key="6">
    <source>
        <dbReference type="EMBL" id="PIK50901.1"/>
    </source>
</evidence>
<dbReference type="GO" id="GO:0031369">
    <property type="term" value="F:translation initiation factor binding"/>
    <property type="evidence" value="ECO:0007669"/>
    <property type="project" value="InterPro"/>
</dbReference>
<dbReference type="Pfam" id="PF26569">
    <property type="entry name" value="EIF3CL_C"/>
    <property type="match status" value="1"/>
</dbReference>
<dbReference type="InterPro" id="IPR036390">
    <property type="entry name" value="WH_DNA-bd_sf"/>
</dbReference>
<gene>
    <name evidence="6" type="ORF">BSL78_12201</name>
</gene>
<feature type="compositionally biased region" description="Basic and acidic residues" evidence="4">
    <location>
        <begin position="389"/>
        <end position="442"/>
    </location>
</feature>
<dbReference type="Proteomes" id="UP000230750">
    <property type="component" value="Unassembled WGS sequence"/>
</dbReference>
<evidence type="ECO:0000256" key="1">
    <source>
        <dbReference type="ARBA" id="ARBA00022490"/>
    </source>
</evidence>
<keyword evidence="3" id="KW-0648">Protein biosynthesis</keyword>
<proteinExistence type="predicted"/>
<organism evidence="6 7">
    <name type="scientific">Stichopus japonicus</name>
    <name type="common">Sea cucumber</name>
    <dbReference type="NCBI Taxonomy" id="307972"/>
    <lineage>
        <taxon>Eukaryota</taxon>
        <taxon>Metazoa</taxon>
        <taxon>Echinodermata</taxon>
        <taxon>Eleutherozoa</taxon>
        <taxon>Echinozoa</taxon>
        <taxon>Holothuroidea</taxon>
        <taxon>Aspidochirotacea</taxon>
        <taxon>Aspidochirotida</taxon>
        <taxon>Stichopodidae</taxon>
        <taxon>Apostichopus</taxon>
    </lineage>
</organism>
<dbReference type="InterPro" id="IPR058999">
    <property type="entry name" value="EIF3CL_C"/>
</dbReference>
<dbReference type="PANTHER" id="PTHR13937:SF0">
    <property type="entry name" value="EUKARYOTIC TRANSLATION INITIATION FACTOR 3 SUBUNIT C-RELATED"/>
    <property type="match status" value="1"/>
</dbReference>
<accession>A0A2G8KSB1</accession>
<dbReference type="InterPro" id="IPR008905">
    <property type="entry name" value="EIF3C_N_dom"/>
</dbReference>
<protein>
    <submittedName>
        <fullName evidence="6">Putative eukaryotic translation initiation factor 3 subunit C</fullName>
    </submittedName>
</protein>
<dbReference type="GO" id="GO:0005852">
    <property type="term" value="C:eukaryotic translation initiation factor 3 complex"/>
    <property type="evidence" value="ECO:0007669"/>
    <property type="project" value="InterPro"/>
</dbReference>
<dbReference type="InterPro" id="IPR027516">
    <property type="entry name" value="EIF3C"/>
</dbReference>
<feature type="region of interest" description="Disordered" evidence="4">
    <location>
        <begin position="349"/>
        <end position="445"/>
    </location>
</feature>
<dbReference type="AlphaFoldDB" id="A0A2G8KSB1"/>
<dbReference type="Pfam" id="PF05470">
    <property type="entry name" value="eIF-3c_N"/>
    <property type="match status" value="1"/>
</dbReference>
<evidence type="ECO:0000313" key="7">
    <source>
        <dbReference type="Proteomes" id="UP000230750"/>
    </source>
</evidence>
<feature type="compositionally biased region" description="Basic residues" evidence="4">
    <location>
        <begin position="377"/>
        <end position="388"/>
    </location>
</feature>
<dbReference type="GO" id="GO:0003723">
    <property type="term" value="F:RNA binding"/>
    <property type="evidence" value="ECO:0007669"/>
    <property type="project" value="InterPro"/>
</dbReference>
<dbReference type="OrthoDB" id="29647at2759"/>
<dbReference type="SUPFAM" id="SSF46785">
    <property type="entry name" value="Winged helix' DNA-binding domain"/>
    <property type="match status" value="1"/>
</dbReference>
<evidence type="ECO:0000256" key="3">
    <source>
        <dbReference type="ARBA" id="ARBA00022917"/>
    </source>
</evidence>
<dbReference type="PROSITE" id="PS50250">
    <property type="entry name" value="PCI"/>
    <property type="match status" value="1"/>
</dbReference>